<organism evidence="1 2">
    <name type="scientific">Coccidioides immitis (strain RS)</name>
    <name type="common">Valley fever fungus</name>
    <dbReference type="NCBI Taxonomy" id="246410"/>
    <lineage>
        <taxon>Eukaryota</taxon>
        <taxon>Fungi</taxon>
        <taxon>Dikarya</taxon>
        <taxon>Ascomycota</taxon>
        <taxon>Pezizomycotina</taxon>
        <taxon>Eurotiomycetes</taxon>
        <taxon>Eurotiomycetidae</taxon>
        <taxon>Onygenales</taxon>
        <taxon>Onygenaceae</taxon>
        <taxon>Coccidioides</taxon>
    </lineage>
</organism>
<dbReference type="VEuPathDB" id="FungiDB:CIMG_08903"/>
<dbReference type="OrthoDB" id="4193337at2759"/>
<dbReference type="AlphaFoldDB" id="A0A0E1RVM4"/>
<dbReference type="Proteomes" id="UP000001261">
    <property type="component" value="Unassembled WGS sequence"/>
</dbReference>
<keyword evidence="2" id="KW-1185">Reference proteome</keyword>
<evidence type="ECO:0000313" key="1">
    <source>
        <dbReference type="EMBL" id="EAS30157.2"/>
    </source>
</evidence>
<dbReference type="EMBL" id="GG704913">
    <property type="protein sequence ID" value="EAS30157.2"/>
    <property type="molecule type" value="Genomic_DNA"/>
</dbReference>
<name>A0A0E1RVM4_COCIM</name>
<sequence>MASQYSLADYDSDEERAKYPQVPEDNLASAALFCVNMLESKNINYALFGGFAIRLLGGKRDTRNVDILFQGNIKDIWSIVETQHRLVIPSSRLTTDILKVLVHTGPGYDSCDVQVPVAVTLIESGINQPSISWHPSHPWFQHTDEQLTEGVTTGYRGSPKSLATNRLLSSVDTIAGHRPIYVLGVFDIINVKLAAFMHDRLDKDKEDLLFLMRKYPEKVCTRIKDLDQEAATIFMDSIPDDVRPELTEEIFNFKIHGVTPMSHREYFGSP</sequence>
<dbReference type="OMA" id="MSHREYF"/>
<dbReference type="KEGG" id="cim:CIMG_08903"/>
<evidence type="ECO:0000313" key="2">
    <source>
        <dbReference type="Proteomes" id="UP000001261"/>
    </source>
</evidence>
<gene>
    <name evidence="1" type="ORF">CIMG_08903</name>
</gene>
<dbReference type="InterPro" id="IPR043519">
    <property type="entry name" value="NT_sf"/>
</dbReference>
<dbReference type="RefSeq" id="XP_001241740.2">
    <property type="nucleotide sequence ID" value="XM_001241739.2"/>
</dbReference>
<dbReference type="GeneID" id="4559888"/>
<proteinExistence type="predicted"/>
<dbReference type="InParanoid" id="A0A0E1RVM4"/>
<protein>
    <submittedName>
        <fullName evidence="1">Uncharacterized protein</fullName>
    </submittedName>
</protein>
<reference evidence="2" key="1">
    <citation type="journal article" date="2009" name="Genome Res.">
        <title>Comparative genomic analyses of the human fungal pathogens Coccidioides and their relatives.</title>
        <authorList>
            <person name="Sharpton T.J."/>
            <person name="Stajich J.E."/>
            <person name="Rounsley S.D."/>
            <person name="Gardner M.J."/>
            <person name="Wortman J.R."/>
            <person name="Jordar V.S."/>
            <person name="Maiti R."/>
            <person name="Kodira C.D."/>
            <person name="Neafsey D.E."/>
            <person name="Zeng Q."/>
            <person name="Hung C.-Y."/>
            <person name="McMahan C."/>
            <person name="Muszewska A."/>
            <person name="Grynberg M."/>
            <person name="Mandel M.A."/>
            <person name="Kellner E.M."/>
            <person name="Barker B.M."/>
            <person name="Galgiani J.N."/>
            <person name="Orbach M.J."/>
            <person name="Kirkland T.N."/>
            <person name="Cole G.T."/>
            <person name="Henn M.R."/>
            <person name="Birren B.W."/>
            <person name="Taylor J.W."/>
        </authorList>
    </citation>
    <scope>NUCLEOTIDE SEQUENCE [LARGE SCALE GENOMIC DNA]</scope>
    <source>
        <strain evidence="2">RS</strain>
    </source>
</reference>
<dbReference type="SUPFAM" id="SSF81301">
    <property type="entry name" value="Nucleotidyltransferase"/>
    <property type="match status" value="1"/>
</dbReference>
<accession>A0A0E1RVM4</accession>
<reference evidence="2" key="2">
    <citation type="journal article" date="2010" name="Genome Res.">
        <title>Population genomic sequencing of Coccidioides fungi reveals recent hybridization and transposon control.</title>
        <authorList>
            <person name="Neafsey D.E."/>
            <person name="Barker B.M."/>
            <person name="Sharpton T.J."/>
            <person name="Stajich J.E."/>
            <person name="Park D.J."/>
            <person name="Whiston E."/>
            <person name="Hung C.-Y."/>
            <person name="McMahan C."/>
            <person name="White J."/>
            <person name="Sykes S."/>
            <person name="Heiman D."/>
            <person name="Young S."/>
            <person name="Zeng Q."/>
            <person name="Abouelleil A."/>
            <person name="Aftuck L."/>
            <person name="Bessette D."/>
            <person name="Brown A."/>
            <person name="FitzGerald M."/>
            <person name="Lui A."/>
            <person name="Macdonald J.P."/>
            <person name="Priest M."/>
            <person name="Orbach M.J."/>
            <person name="Galgiani J.N."/>
            <person name="Kirkland T.N."/>
            <person name="Cole G.T."/>
            <person name="Birren B.W."/>
            <person name="Henn M.R."/>
            <person name="Taylor J.W."/>
            <person name="Rounsley S.D."/>
        </authorList>
    </citation>
    <scope>GENOME REANNOTATION</scope>
    <source>
        <strain evidence="2">RS</strain>
    </source>
</reference>